<proteinExistence type="predicted"/>
<dbReference type="EMBL" id="ML987214">
    <property type="protein sequence ID" value="KAF2241073.1"/>
    <property type="molecule type" value="Genomic_DNA"/>
</dbReference>
<protein>
    <submittedName>
        <fullName evidence="1">Uncharacterized protein</fullName>
    </submittedName>
</protein>
<organism evidence="1 2">
    <name type="scientific">Trematosphaeria pertusa</name>
    <dbReference type="NCBI Taxonomy" id="390896"/>
    <lineage>
        <taxon>Eukaryota</taxon>
        <taxon>Fungi</taxon>
        <taxon>Dikarya</taxon>
        <taxon>Ascomycota</taxon>
        <taxon>Pezizomycotina</taxon>
        <taxon>Dothideomycetes</taxon>
        <taxon>Pleosporomycetidae</taxon>
        <taxon>Pleosporales</taxon>
        <taxon>Massarineae</taxon>
        <taxon>Trematosphaeriaceae</taxon>
        <taxon>Trematosphaeria</taxon>
    </lineage>
</organism>
<dbReference type="GeneID" id="54583873"/>
<gene>
    <name evidence="1" type="ORF">BU26DRAFT_525600</name>
</gene>
<evidence type="ECO:0000313" key="1">
    <source>
        <dbReference type="EMBL" id="KAF2241073.1"/>
    </source>
</evidence>
<reference evidence="1" key="1">
    <citation type="journal article" date="2020" name="Stud. Mycol.">
        <title>101 Dothideomycetes genomes: a test case for predicting lifestyles and emergence of pathogens.</title>
        <authorList>
            <person name="Haridas S."/>
            <person name="Albert R."/>
            <person name="Binder M."/>
            <person name="Bloem J."/>
            <person name="Labutti K."/>
            <person name="Salamov A."/>
            <person name="Andreopoulos B."/>
            <person name="Baker S."/>
            <person name="Barry K."/>
            <person name="Bills G."/>
            <person name="Bluhm B."/>
            <person name="Cannon C."/>
            <person name="Castanera R."/>
            <person name="Culley D."/>
            <person name="Daum C."/>
            <person name="Ezra D."/>
            <person name="Gonzalez J."/>
            <person name="Henrissat B."/>
            <person name="Kuo A."/>
            <person name="Liang C."/>
            <person name="Lipzen A."/>
            <person name="Lutzoni F."/>
            <person name="Magnuson J."/>
            <person name="Mondo S."/>
            <person name="Nolan M."/>
            <person name="Ohm R."/>
            <person name="Pangilinan J."/>
            <person name="Park H.-J."/>
            <person name="Ramirez L."/>
            <person name="Alfaro M."/>
            <person name="Sun H."/>
            <person name="Tritt A."/>
            <person name="Yoshinaga Y."/>
            <person name="Zwiers L.-H."/>
            <person name="Turgeon B."/>
            <person name="Goodwin S."/>
            <person name="Spatafora J."/>
            <person name="Crous P."/>
            <person name="Grigoriev I."/>
        </authorList>
    </citation>
    <scope>NUCLEOTIDE SEQUENCE</scope>
    <source>
        <strain evidence="1">CBS 122368</strain>
    </source>
</reference>
<sequence length="55" mass="6008">MAYSRLFTPRNFAIFSFLSLGGGYMMLKSRALAAKQRERAVGDYSVSVDRSGGGI</sequence>
<dbReference type="RefSeq" id="XP_033676077.1">
    <property type="nucleotide sequence ID" value="XM_033830543.1"/>
</dbReference>
<name>A0A6A6HU67_9PLEO</name>
<evidence type="ECO:0000313" key="2">
    <source>
        <dbReference type="Proteomes" id="UP000800094"/>
    </source>
</evidence>
<dbReference type="AlphaFoldDB" id="A0A6A6HU67"/>
<dbReference type="Proteomes" id="UP000800094">
    <property type="component" value="Unassembled WGS sequence"/>
</dbReference>
<keyword evidence="2" id="KW-1185">Reference proteome</keyword>
<dbReference type="OrthoDB" id="5412893at2759"/>
<accession>A0A6A6HU67</accession>